<dbReference type="GO" id="GO:0031419">
    <property type="term" value="F:cobalamin binding"/>
    <property type="evidence" value="ECO:0007669"/>
    <property type="project" value="InterPro"/>
</dbReference>
<dbReference type="PANTHER" id="PTHR48101:SF1">
    <property type="entry name" value="METHYLMALONYL-COA MUTASE, LARGE SUBUNIT"/>
    <property type="match status" value="1"/>
</dbReference>
<organism evidence="2 3">
    <name type="scientific">Taibaiella chishuiensis</name>
    <dbReference type="NCBI Taxonomy" id="1434707"/>
    <lineage>
        <taxon>Bacteria</taxon>
        <taxon>Pseudomonadati</taxon>
        <taxon>Bacteroidota</taxon>
        <taxon>Chitinophagia</taxon>
        <taxon>Chitinophagales</taxon>
        <taxon>Chitinophagaceae</taxon>
        <taxon>Taibaiella</taxon>
    </lineage>
</organism>
<dbReference type="Proteomes" id="UP000240572">
    <property type="component" value="Unassembled WGS sequence"/>
</dbReference>
<dbReference type="EMBL" id="PYGD01000008">
    <property type="protein sequence ID" value="PSK90308.1"/>
    <property type="molecule type" value="Genomic_DNA"/>
</dbReference>
<evidence type="ECO:0000259" key="1">
    <source>
        <dbReference type="Pfam" id="PF01642"/>
    </source>
</evidence>
<dbReference type="RefSeq" id="WP_106524189.1">
    <property type="nucleotide sequence ID" value="NZ_PYGD01000008.1"/>
</dbReference>
<dbReference type="InterPro" id="IPR016176">
    <property type="entry name" value="Cbl-dep_enz_cat"/>
</dbReference>
<dbReference type="Pfam" id="PF01642">
    <property type="entry name" value="MM_CoA_mutase"/>
    <property type="match status" value="1"/>
</dbReference>
<name>A0A2P8CZA7_9BACT</name>
<dbReference type="OrthoDB" id="9762378at2"/>
<evidence type="ECO:0000313" key="2">
    <source>
        <dbReference type="EMBL" id="PSK90308.1"/>
    </source>
</evidence>
<proteinExistence type="predicted"/>
<accession>A0A2P8CZA7</accession>
<sequence>MEQLFSGFATADADAWKARIVKDLKGITFEQLSVTDRNGITVHPFYTLEDEPEPAAALFGKPEWEICAAIEVGDCKAANQLALKELQGGASGLFFTVNDPVDFDLLLQDIEIRYIYTHFSLSGNEQDFVTAFLQYLEAQQIDPAQLNCSIAFDPVTPYLQIGEWIEDDPRAAFLAFTETAKDFTAVCVDASAFQNAGANSTLELACALAQLNEYLHWMDEAGRTAGIRKIHLTLATGTGFFEEIAKLRALQQLLPLLLQPYNCNPALHLHIETSGTYRSRFDAYSNLLRDTIAGMAGVIGGCNSLLIRAFDENVKETNGFSSRMSRNQQLVFRDESYLDKVADVAAGSYYLESLTSQIAAQAWQQFQAIEQEGGLIASFASGTLRQQIETQAAAWIQEYKEGKRILIGVNKYPNATDMPVPETRQETAGPGIRYVKLTEHLV</sequence>
<feature type="domain" description="Methylmalonyl-CoA mutase alpha/beta chain catalytic" evidence="1">
    <location>
        <begin position="101"/>
        <end position="420"/>
    </location>
</feature>
<dbReference type="InterPro" id="IPR006099">
    <property type="entry name" value="MeMalonylCoA_mutase_a/b_cat"/>
</dbReference>
<comment type="caution">
    <text evidence="2">The sequence shown here is derived from an EMBL/GenBank/DDBJ whole genome shotgun (WGS) entry which is preliminary data.</text>
</comment>
<keyword evidence="3" id="KW-1185">Reference proteome</keyword>
<protein>
    <submittedName>
        <fullName evidence="2">Heterodimeric methylmalonyl-CoA mutase small subunit</fullName>
    </submittedName>
</protein>
<dbReference type="AlphaFoldDB" id="A0A2P8CZA7"/>
<gene>
    <name evidence="2" type="ORF">B0I18_10836</name>
</gene>
<dbReference type="PANTHER" id="PTHR48101">
    <property type="entry name" value="METHYLMALONYL-COA MUTASE, MITOCHONDRIAL-RELATED"/>
    <property type="match status" value="1"/>
</dbReference>
<dbReference type="Gene3D" id="3.20.20.240">
    <property type="entry name" value="Methylmalonyl-CoA mutase"/>
    <property type="match status" value="1"/>
</dbReference>
<dbReference type="SUPFAM" id="SSF51703">
    <property type="entry name" value="Cobalamin (vitamin B12)-dependent enzymes"/>
    <property type="match status" value="1"/>
</dbReference>
<dbReference type="GO" id="GO:0016866">
    <property type="term" value="F:intramolecular transferase activity"/>
    <property type="evidence" value="ECO:0007669"/>
    <property type="project" value="InterPro"/>
</dbReference>
<evidence type="ECO:0000313" key="3">
    <source>
        <dbReference type="Proteomes" id="UP000240572"/>
    </source>
</evidence>
<reference evidence="2 3" key="1">
    <citation type="submission" date="2018-03" db="EMBL/GenBank/DDBJ databases">
        <title>Genomic Encyclopedia of Type Strains, Phase III (KMG-III): the genomes of soil and plant-associated and newly described type strains.</title>
        <authorList>
            <person name="Whitman W."/>
        </authorList>
    </citation>
    <scope>NUCLEOTIDE SEQUENCE [LARGE SCALE GENOMIC DNA]</scope>
    <source>
        <strain evidence="2 3">CGMCC 1.12700</strain>
    </source>
</reference>